<dbReference type="InterPro" id="IPR029044">
    <property type="entry name" value="Nucleotide-diphossugar_trans"/>
</dbReference>
<comment type="catalytic activity">
    <reaction evidence="10">
        <text>an NDP-alpha-D-glucose + (2R)-3-phosphoglycerate = (2R)-2-O-(alpha-D-glucopyranosyl)-3-phospho-glycerate + a ribonucleoside 5'-diphosphate + H(+)</text>
        <dbReference type="Rhea" id="RHEA:47244"/>
        <dbReference type="ChEBI" id="CHEBI:15378"/>
        <dbReference type="ChEBI" id="CHEBI:57930"/>
        <dbReference type="ChEBI" id="CHEBI:58272"/>
        <dbReference type="ChEBI" id="CHEBI:62600"/>
        <dbReference type="ChEBI" id="CHEBI:76533"/>
        <dbReference type="EC" id="2.4.1.266"/>
    </reaction>
    <physiologicalReaction direction="left-to-right" evidence="10">
        <dbReference type="Rhea" id="RHEA:47245"/>
    </physiologicalReaction>
</comment>
<evidence type="ECO:0000256" key="6">
    <source>
        <dbReference type="ARBA" id="ARBA00022842"/>
    </source>
</evidence>
<organism evidence="12">
    <name type="scientific">Paraconexibacter sp. AEG42_29</name>
    <dbReference type="NCBI Taxonomy" id="2997339"/>
    <lineage>
        <taxon>Bacteria</taxon>
        <taxon>Bacillati</taxon>
        <taxon>Actinomycetota</taxon>
        <taxon>Thermoleophilia</taxon>
        <taxon>Solirubrobacterales</taxon>
        <taxon>Paraconexibacteraceae</taxon>
        <taxon>Paraconexibacter</taxon>
    </lineage>
</organism>
<dbReference type="NCBIfam" id="NF010496">
    <property type="entry name" value="PRK13915.1"/>
    <property type="match status" value="1"/>
</dbReference>
<keyword evidence="6" id="KW-0460">Magnesium</keyword>
<dbReference type="InterPro" id="IPR001173">
    <property type="entry name" value="Glyco_trans_2-like"/>
</dbReference>
<evidence type="ECO:0000256" key="10">
    <source>
        <dbReference type="ARBA" id="ARBA00048997"/>
    </source>
</evidence>
<gene>
    <name evidence="12" type="primary">gpgS</name>
    <name evidence="12" type="ORF">DSM112329_01890</name>
</gene>
<keyword evidence="4 12" id="KW-0328">Glycosyltransferase</keyword>
<dbReference type="EMBL" id="CP114014">
    <property type="protein sequence ID" value="XAY05049.1"/>
    <property type="molecule type" value="Genomic_DNA"/>
</dbReference>
<feature type="domain" description="Glycosyltransferase 2-like" evidence="11">
    <location>
        <begin position="26"/>
        <end position="138"/>
    </location>
</feature>
<dbReference type="Gene3D" id="3.90.550.10">
    <property type="entry name" value="Spore Coat Polysaccharide Biosynthesis Protein SpsA, Chain A"/>
    <property type="match status" value="1"/>
</dbReference>
<proteinExistence type="inferred from homology"/>
<keyword evidence="5 12" id="KW-0808">Transferase</keyword>
<comment type="cofactor">
    <cofactor evidence="2">
        <name>Mg(2+)</name>
        <dbReference type="ChEBI" id="CHEBI:18420"/>
    </cofactor>
</comment>
<dbReference type="SUPFAM" id="SSF53448">
    <property type="entry name" value="Nucleotide-diphospho-sugar transferases"/>
    <property type="match status" value="1"/>
</dbReference>
<evidence type="ECO:0000256" key="1">
    <source>
        <dbReference type="ARBA" id="ARBA00001936"/>
    </source>
</evidence>
<dbReference type="AlphaFoldDB" id="A0AAU7AUM3"/>
<comment type="catalytic activity">
    <reaction evidence="9">
        <text>(2R)-3-phosphoglycerate + UDP-alpha-D-glucose = (2R)-2-O-(alpha-D-glucopyranosyl)-3-phospho-glycerate + UDP + H(+)</text>
        <dbReference type="Rhea" id="RHEA:31319"/>
        <dbReference type="ChEBI" id="CHEBI:15378"/>
        <dbReference type="ChEBI" id="CHEBI:58223"/>
        <dbReference type="ChEBI" id="CHEBI:58272"/>
        <dbReference type="ChEBI" id="CHEBI:58885"/>
        <dbReference type="ChEBI" id="CHEBI:62600"/>
        <dbReference type="EC" id="2.4.1.266"/>
    </reaction>
    <physiologicalReaction direction="left-to-right" evidence="9">
        <dbReference type="Rhea" id="RHEA:31320"/>
    </physiologicalReaction>
</comment>
<evidence type="ECO:0000256" key="9">
    <source>
        <dbReference type="ARBA" id="ARBA00048689"/>
    </source>
</evidence>
<dbReference type="KEGG" id="parq:DSM112329_01890"/>
<protein>
    <recommendedName>
        <fullName evidence="8">Glucosyl-3-phosphoglycerate synthase</fullName>
        <ecNumber evidence="7">2.4.1.266</ecNumber>
    </recommendedName>
</protein>
<evidence type="ECO:0000256" key="3">
    <source>
        <dbReference type="ARBA" id="ARBA00006739"/>
    </source>
</evidence>
<evidence type="ECO:0000313" key="12">
    <source>
        <dbReference type="EMBL" id="XAY05049.1"/>
    </source>
</evidence>
<dbReference type="PANTHER" id="PTHR48090">
    <property type="entry name" value="UNDECAPRENYL-PHOSPHATE 4-DEOXY-4-FORMAMIDO-L-ARABINOSE TRANSFERASE-RELATED"/>
    <property type="match status" value="1"/>
</dbReference>
<comment type="cofactor">
    <cofactor evidence="1">
        <name>Mn(2+)</name>
        <dbReference type="ChEBI" id="CHEBI:29035"/>
    </cofactor>
</comment>
<dbReference type="PANTHER" id="PTHR48090:SF10">
    <property type="entry name" value="GLUCOSYL-3-PHOSPHOGLYCERATE SYNTHASE"/>
    <property type="match status" value="1"/>
</dbReference>
<evidence type="ECO:0000256" key="5">
    <source>
        <dbReference type="ARBA" id="ARBA00022679"/>
    </source>
</evidence>
<evidence type="ECO:0000256" key="2">
    <source>
        <dbReference type="ARBA" id="ARBA00001946"/>
    </source>
</evidence>
<evidence type="ECO:0000256" key="4">
    <source>
        <dbReference type="ARBA" id="ARBA00022676"/>
    </source>
</evidence>
<evidence type="ECO:0000256" key="8">
    <source>
        <dbReference type="ARBA" id="ARBA00040894"/>
    </source>
</evidence>
<dbReference type="InterPro" id="IPR050256">
    <property type="entry name" value="Glycosyltransferase_2"/>
</dbReference>
<reference evidence="12" key="1">
    <citation type="submission" date="2022-12" db="EMBL/GenBank/DDBJ databases">
        <title>Paraconexibacter alkalitolerans sp. nov. and Baekduia alba sp. nov., isolated from soil and emended description of the genera Paraconexibacter (Chun et al., 2020) and Baekduia (An et al., 2020).</title>
        <authorList>
            <person name="Vieira S."/>
            <person name="Huber K.J."/>
            <person name="Geppert A."/>
            <person name="Wolf J."/>
            <person name="Neumann-Schaal M."/>
            <person name="Muesken M."/>
            <person name="Overmann J."/>
        </authorList>
    </citation>
    <scope>NUCLEOTIDE SEQUENCE</scope>
    <source>
        <strain evidence="12">AEG42_29</strain>
    </source>
</reference>
<dbReference type="GO" id="GO:0016757">
    <property type="term" value="F:glycosyltransferase activity"/>
    <property type="evidence" value="ECO:0007669"/>
    <property type="project" value="UniProtKB-KW"/>
</dbReference>
<evidence type="ECO:0000256" key="7">
    <source>
        <dbReference type="ARBA" id="ARBA00039022"/>
    </source>
</evidence>
<dbReference type="RefSeq" id="WP_354701570.1">
    <property type="nucleotide sequence ID" value="NZ_CP114014.1"/>
</dbReference>
<evidence type="ECO:0000259" key="11">
    <source>
        <dbReference type="Pfam" id="PF00535"/>
    </source>
</evidence>
<accession>A0AAU7AUM3</accession>
<dbReference type="EC" id="2.4.1.266" evidence="7"/>
<sequence length="285" mass="30368">MTDPRSTCRNDVPVPLVPPHDGRSVSVCLPARDEAGTIAAIVRSCVELRDAGIVDEVVVVDDSTDDTAAVAVAAGATVYAQQSLMSEFGPVQGKGDAMWRALSVLRGDLVVFLDADTADPGPRFVTGLLAPLRTDPRVRFVKGHYRRPLRVGDIELPTGGGRVTELTARPLLRRCFPELGGIRQPLAGEVAADRALLAALPFHLGYGVDVGLLIDAWQACGRAAIAEADLDVRRNRHQPLHDLHEMACTVAGVILDKASGIAARDEDLRPPMQTLVDPTRTAVAA</sequence>
<comment type="similarity">
    <text evidence="3">Belongs to the glycosyltransferase 2 family.</text>
</comment>
<name>A0AAU7AUM3_9ACTN</name>
<dbReference type="Pfam" id="PF00535">
    <property type="entry name" value="Glycos_transf_2"/>
    <property type="match status" value="1"/>
</dbReference>